<dbReference type="OrthoDB" id="41527at2759"/>
<organism evidence="8 9">
    <name type="scientific">Fragilariopsis cylindrus CCMP1102</name>
    <dbReference type="NCBI Taxonomy" id="635003"/>
    <lineage>
        <taxon>Eukaryota</taxon>
        <taxon>Sar</taxon>
        <taxon>Stramenopiles</taxon>
        <taxon>Ochrophyta</taxon>
        <taxon>Bacillariophyta</taxon>
        <taxon>Bacillariophyceae</taxon>
        <taxon>Bacillariophycidae</taxon>
        <taxon>Bacillariales</taxon>
        <taxon>Bacillariaceae</taxon>
        <taxon>Fragilariopsis</taxon>
    </lineage>
</organism>
<evidence type="ECO:0000256" key="5">
    <source>
        <dbReference type="SAM" id="MobiDB-lite"/>
    </source>
</evidence>
<evidence type="ECO:0000313" key="8">
    <source>
        <dbReference type="EMBL" id="OEU23732.1"/>
    </source>
</evidence>
<evidence type="ECO:0000259" key="7">
    <source>
        <dbReference type="Pfam" id="PF07298"/>
    </source>
</evidence>
<dbReference type="GO" id="GO:0016853">
    <property type="term" value="F:isomerase activity"/>
    <property type="evidence" value="ECO:0007669"/>
    <property type="project" value="UniProtKB-KW"/>
</dbReference>
<feature type="transmembrane region" description="Helical" evidence="6">
    <location>
        <begin position="325"/>
        <end position="345"/>
    </location>
</feature>
<accession>A0A1E7G007</accession>
<dbReference type="PANTHER" id="PTHR35988">
    <property type="entry name" value="15-CIS-ZETA-CAROTENE ISOMERASE, CHLOROPLASTIC"/>
    <property type="match status" value="1"/>
</dbReference>
<dbReference type="PANTHER" id="PTHR35988:SF2">
    <property type="entry name" value="15-CIS-ZETA-CAROTENE ISOMERASE, CHLOROPLASTIC"/>
    <property type="match status" value="1"/>
</dbReference>
<evidence type="ECO:0000313" key="9">
    <source>
        <dbReference type="Proteomes" id="UP000095751"/>
    </source>
</evidence>
<feature type="transmembrane region" description="Helical" evidence="6">
    <location>
        <begin position="284"/>
        <end position="305"/>
    </location>
</feature>
<feature type="region of interest" description="Disordered" evidence="5">
    <location>
        <begin position="95"/>
        <end position="118"/>
    </location>
</feature>
<evidence type="ECO:0000256" key="3">
    <source>
        <dbReference type="ARBA" id="ARBA00022989"/>
    </source>
</evidence>
<keyword evidence="4 6" id="KW-0472">Membrane</keyword>
<keyword evidence="3 6" id="KW-1133">Transmembrane helix</keyword>
<dbReference type="InParanoid" id="A0A1E7G007"/>
<evidence type="ECO:0000256" key="6">
    <source>
        <dbReference type="SAM" id="Phobius"/>
    </source>
</evidence>
<feature type="transmembrane region" description="Helical" evidence="6">
    <location>
        <begin position="12"/>
        <end position="32"/>
    </location>
</feature>
<gene>
    <name evidence="8" type="primary">Z-ISO</name>
    <name evidence="8" type="ORF">FRACYDRAFT_291550</name>
</gene>
<evidence type="ECO:0000256" key="2">
    <source>
        <dbReference type="ARBA" id="ARBA00022692"/>
    </source>
</evidence>
<reference evidence="8 9" key="1">
    <citation type="submission" date="2016-09" db="EMBL/GenBank/DDBJ databases">
        <title>Extensive genetic diversity and differential bi-allelic expression allows diatom success in the polar Southern Ocean.</title>
        <authorList>
            <consortium name="DOE Joint Genome Institute"/>
            <person name="Mock T."/>
            <person name="Otillar R.P."/>
            <person name="Strauss J."/>
            <person name="Dupont C."/>
            <person name="Frickenhaus S."/>
            <person name="Maumus F."/>
            <person name="Mcmullan M."/>
            <person name="Sanges R."/>
            <person name="Schmutz J."/>
            <person name="Toseland A."/>
            <person name="Valas R."/>
            <person name="Veluchamy A."/>
            <person name="Ward B.J."/>
            <person name="Allen A."/>
            <person name="Barry K."/>
            <person name="Falciatore A."/>
            <person name="Ferrante M."/>
            <person name="Fortunato A.E."/>
            <person name="Gloeckner G."/>
            <person name="Gruber A."/>
            <person name="Hipkin R."/>
            <person name="Janech M."/>
            <person name="Kroth P."/>
            <person name="Leese F."/>
            <person name="Lindquist E."/>
            <person name="Lyon B.R."/>
            <person name="Martin J."/>
            <person name="Mayer C."/>
            <person name="Parker M."/>
            <person name="Quesneville H."/>
            <person name="Raymond J."/>
            <person name="Uhlig C."/>
            <person name="Valentin K.U."/>
            <person name="Worden A.Z."/>
            <person name="Armbrust E.V."/>
            <person name="Bowler C."/>
            <person name="Green B."/>
            <person name="Moulton V."/>
            <person name="Van Oosterhout C."/>
            <person name="Grigoriev I."/>
        </authorList>
    </citation>
    <scope>NUCLEOTIDE SEQUENCE [LARGE SCALE GENOMIC DNA]</scope>
    <source>
        <strain evidence="8 9">CCMP1102</strain>
    </source>
</reference>
<dbReference type="InterPro" id="IPR009915">
    <property type="entry name" value="NnrU_dom"/>
</dbReference>
<feature type="transmembrane region" description="Helical" evidence="6">
    <location>
        <begin position="38"/>
        <end position="59"/>
    </location>
</feature>
<comment type="subcellular location">
    <subcellularLocation>
        <location evidence="1">Membrane</location>
        <topology evidence="1">Multi-pass membrane protein</topology>
    </subcellularLocation>
</comment>
<dbReference type="GO" id="GO:0016020">
    <property type="term" value="C:membrane"/>
    <property type="evidence" value="ECO:0007669"/>
    <property type="project" value="UniProtKB-SubCell"/>
</dbReference>
<feature type="domain" description="NnrU" evidence="7">
    <location>
        <begin position="260"/>
        <end position="437"/>
    </location>
</feature>
<sequence>MNRNTSSTMTKMGLFRLLLSTVAITITSTVILTTTMTIGGLGLGGGGILIAHAFSSSTFPQMTTTMTQMKMKSKSVSSISFQSRPHRHQQSLLMSSDSVNDGNDNTSSNPTSPVIDKTPDVKAMTTMTMEDELMTMEDELNVFTATVTTQSSSSSSTNDLPIVPFLTKTYDSNRQEAGDLFVGGDAGVFDIQKEEWGKLGQTGWFTFTAAVATILTAVAVLWVYPVTGYSDDLTHLFESFAPANANGKYISSYVTLFYGIIFPLMHSGLASLRPYGEKIVGARTWRVIFAFPSLCLSYSWITYFISHVHDGYQFYDLSHNPYAHTFAWTINFLSFLLLYPSVFNLKEVAAVETPKLHLWETGIIRITRHPQFIGQCMWSYGHLLMVGTSFTALTMALLVGHHWFSCWNGDRRYKQEFGDETWNTVIKERTSVLPFQAIIEGRQQLPSDYYKELLRGPYFLIAAGTIGAYFAHPYMQGGAALVRNTGYIPGGILG</sequence>
<feature type="compositionally biased region" description="Polar residues" evidence="5">
    <location>
        <begin position="95"/>
        <end position="112"/>
    </location>
</feature>
<proteinExistence type="predicted"/>
<name>A0A1E7G007_9STRA</name>
<keyword evidence="8" id="KW-0413">Isomerase</keyword>
<evidence type="ECO:0000256" key="4">
    <source>
        <dbReference type="ARBA" id="ARBA00023136"/>
    </source>
</evidence>
<feature type="transmembrane region" description="Helical" evidence="6">
    <location>
        <begin position="383"/>
        <end position="404"/>
    </location>
</feature>
<evidence type="ECO:0000256" key="1">
    <source>
        <dbReference type="ARBA" id="ARBA00004141"/>
    </source>
</evidence>
<keyword evidence="9" id="KW-1185">Reference proteome</keyword>
<dbReference type="Pfam" id="PF07298">
    <property type="entry name" value="NnrU"/>
    <property type="match status" value="1"/>
</dbReference>
<dbReference type="KEGG" id="fcy:FRACYDRAFT_291550"/>
<feature type="transmembrane region" description="Helical" evidence="6">
    <location>
        <begin position="250"/>
        <end position="272"/>
    </location>
</feature>
<dbReference type="EMBL" id="KV784353">
    <property type="protein sequence ID" value="OEU23732.1"/>
    <property type="molecule type" value="Genomic_DNA"/>
</dbReference>
<dbReference type="AlphaFoldDB" id="A0A1E7G007"/>
<protein>
    <submittedName>
        <fullName evidence="8">15-cis-zeta-carotene isomerase</fullName>
    </submittedName>
</protein>
<keyword evidence="2 6" id="KW-0812">Transmembrane</keyword>
<dbReference type="Proteomes" id="UP000095751">
    <property type="component" value="Unassembled WGS sequence"/>
</dbReference>
<dbReference type="Gene3D" id="1.20.120.1630">
    <property type="match status" value="1"/>
</dbReference>
<feature type="transmembrane region" description="Helical" evidence="6">
    <location>
        <begin position="203"/>
        <end position="224"/>
    </location>
</feature>